<keyword evidence="2 13" id="KW-0547">Nucleotide-binding</keyword>
<comment type="catalytic activity">
    <reaction evidence="11 13">
        <text>Couples ATP hydrolysis with the unwinding of duplex DNA by translocating in the 3'-5' direction.</text>
        <dbReference type="EC" id="5.6.2.4"/>
    </reaction>
</comment>
<dbReference type="Gene3D" id="3.40.50.300">
    <property type="entry name" value="P-loop containing nucleotide triphosphate hydrolases"/>
    <property type="match status" value="4"/>
</dbReference>
<dbReference type="GO" id="GO:0033202">
    <property type="term" value="C:DNA helicase complex"/>
    <property type="evidence" value="ECO:0007669"/>
    <property type="project" value="TreeGrafter"/>
</dbReference>
<keyword evidence="3 13" id="KW-0227">DNA damage</keyword>
<dbReference type="STRING" id="33033.NW74_02400"/>
<dbReference type="InterPro" id="IPR011604">
    <property type="entry name" value="PDDEXK-like_dom_sf"/>
</dbReference>
<keyword evidence="10 13" id="KW-0413">Isomerase</keyword>
<evidence type="ECO:0000256" key="13">
    <source>
        <dbReference type="HAMAP-Rule" id="MF_01451"/>
    </source>
</evidence>
<dbReference type="EMBL" id="CP009761">
    <property type="protein sequence ID" value="AIZ36283.1"/>
    <property type="molecule type" value="Genomic_DNA"/>
</dbReference>
<dbReference type="GO" id="GO:0005829">
    <property type="term" value="C:cytosol"/>
    <property type="evidence" value="ECO:0007669"/>
    <property type="project" value="TreeGrafter"/>
</dbReference>
<dbReference type="PANTHER" id="PTHR11070:SF48">
    <property type="entry name" value="ATP-DEPENDENT HELICASE_NUCLEASE SUBUNIT A"/>
    <property type="match status" value="1"/>
</dbReference>
<evidence type="ECO:0000256" key="5">
    <source>
        <dbReference type="ARBA" id="ARBA00022806"/>
    </source>
</evidence>
<dbReference type="InterPro" id="IPR038726">
    <property type="entry name" value="PDDEXK_AddAB-type"/>
</dbReference>
<dbReference type="SUPFAM" id="SSF52540">
    <property type="entry name" value="P-loop containing nucleoside triphosphate hydrolases"/>
    <property type="match status" value="1"/>
</dbReference>
<evidence type="ECO:0000256" key="14">
    <source>
        <dbReference type="PROSITE-ProRule" id="PRU00560"/>
    </source>
</evidence>
<dbReference type="FunFam" id="3.40.50.300:FF:001236">
    <property type="entry name" value="ATP-dependent helicase/nuclease subunit A"/>
    <property type="match status" value="1"/>
</dbReference>
<comment type="function">
    <text evidence="13">The heterodimer acts as both an ATP-dependent DNA helicase and an ATP-dependent, dual-direction single-stranded exonuclease. Recognizes the chi site generating a DNA molecule suitable for the initiation of homologous recombination. The AddA nuclease domain is required for chi fragment generation; this subunit has the helicase and 3' -&gt; 5' nuclease activities.</text>
</comment>
<dbReference type="GO" id="GO:0003690">
    <property type="term" value="F:double-stranded DNA binding"/>
    <property type="evidence" value="ECO:0007669"/>
    <property type="project" value="UniProtKB-UniRule"/>
</dbReference>
<dbReference type="InterPro" id="IPR027417">
    <property type="entry name" value="P-loop_NTPase"/>
</dbReference>
<dbReference type="Pfam" id="PF13361">
    <property type="entry name" value="UvrD_C"/>
    <property type="match status" value="1"/>
</dbReference>
<keyword evidence="7 13" id="KW-0067">ATP-binding</keyword>
<proteinExistence type="inferred from homology"/>
<feature type="domain" description="UvrD-like helicase ATP-binding" evidence="15">
    <location>
        <begin position="4"/>
        <end position="485"/>
    </location>
</feature>
<name>A0A0B4S0G6_9FIRM</name>
<keyword evidence="6 13" id="KW-0269">Exonuclease</keyword>
<dbReference type="PROSITE" id="PS51217">
    <property type="entry name" value="UVRD_HELICASE_CTER"/>
    <property type="match status" value="1"/>
</dbReference>
<dbReference type="InterPro" id="IPR014016">
    <property type="entry name" value="UvrD-like_ATP-bd"/>
</dbReference>
<dbReference type="Gene3D" id="3.90.320.10">
    <property type="match status" value="1"/>
</dbReference>
<evidence type="ECO:0000256" key="6">
    <source>
        <dbReference type="ARBA" id="ARBA00022839"/>
    </source>
</evidence>
<dbReference type="KEGG" id="pmic:NW74_02400"/>
<dbReference type="HAMAP" id="MF_01451">
    <property type="entry name" value="AddA"/>
    <property type="match status" value="1"/>
</dbReference>
<evidence type="ECO:0000256" key="9">
    <source>
        <dbReference type="ARBA" id="ARBA00023204"/>
    </source>
</evidence>
<gene>
    <name evidence="13" type="primary">addA</name>
    <name evidence="17" type="ORF">NW74_02400</name>
</gene>
<evidence type="ECO:0000313" key="17">
    <source>
        <dbReference type="EMBL" id="AIZ36283.1"/>
    </source>
</evidence>
<dbReference type="RefSeq" id="WP_041953674.1">
    <property type="nucleotide sequence ID" value="NZ_CP009761.1"/>
</dbReference>
<dbReference type="EC" id="3.1.-.-" evidence="13"/>
<dbReference type="PROSITE" id="PS51198">
    <property type="entry name" value="UVRD_HELICASE_ATP_BIND"/>
    <property type="match status" value="1"/>
</dbReference>
<dbReference type="InterPro" id="IPR000212">
    <property type="entry name" value="DNA_helicase_UvrD/REP"/>
</dbReference>
<keyword evidence="4 13" id="KW-0378">Hydrolase</keyword>
<evidence type="ECO:0000256" key="12">
    <source>
        <dbReference type="ARBA" id="ARBA00048988"/>
    </source>
</evidence>
<evidence type="ECO:0000313" key="18">
    <source>
        <dbReference type="Proteomes" id="UP000031386"/>
    </source>
</evidence>
<dbReference type="Proteomes" id="UP000031386">
    <property type="component" value="Chromosome"/>
</dbReference>
<comment type="catalytic activity">
    <reaction evidence="12 13">
        <text>ATP + H2O = ADP + phosphate + H(+)</text>
        <dbReference type="Rhea" id="RHEA:13065"/>
        <dbReference type="ChEBI" id="CHEBI:15377"/>
        <dbReference type="ChEBI" id="CHEBI:15378"/>
        <dbReference type="ChEBI" id="CHEBI:30616"/>
        <dbReference type="ChEBI" id="CHEBI:43474"/>
        <dbReference type="ChEBI" id="CHEBI:456216"/>
        <dbReference type="EC" id="5.6.2.4"/>
    </reaction>
</comment>
<accession>A0A0B4S0G6</accession>
<dbReference type="GO" id="GO:0016887">
    <property type="term" value="F:ATP hydrolysis activity"/>
    <property type="evidence" value="ECO:0007669"/>
    <property type="project" value="RHEA"/>
</dbReference>
<dbReference type="SUPFAM" id="SSF52980">
    <property type="entry name" value="Restriction endonuclease-like"/>
    <property type="match status" value="1"/>
</dbReference>
<dbReference type="AlphaFoldDB" id="A0A0B4S0G6"/>
<evidence type="ECO:0000259" key="15">
    <source>
        <dbReference type="PROSITE" id="PS51198"/>
    </source>
</evidence>
<protein>
    <recommendedName>
        <fullName evidence="13">ATP-dependent helicase/nuclease subunit A</fullName>
        <ecNumber evidence="13">3.1.-.-</ecNumber>
        <ecNumber evidence="13">5.6.2.4</ecNumber>
    </recommendedName>
    <alternativeName>
        <fullName evidence="13">ATP-dependent helicase/nuclease AddA</fullName>
    </alternativeName>
    <alternativeName>
        <fullName evidence="13">DNA 3'-5' helicase AddA</fullName>
    </alternativeName>
</protein>
<dbReference type="InterPro" id="IPR014152">
    <property type="entry name" value="AddA"/>
</dbReference>
<evidence type="ECO:0000259" key="16">
    <source>
        <dbReference type="PROSITE" id="PS51217"/>
    </source>
</evidence>
<feature type="binding site" evidence="14">
    <location>
        <begin position="25"/>
        <end position="32"/>
    </location>
    <ligand>
        <name>ATP</name>
        <dbReference type="ChEBI" id="CHEBI:30616"/>
    </ligand>
</feature>
<dbReference type="EC" id="5.6.2.4" evidence="13"/>
<dbReference type="Pfam" id="PF12705">
    <property type="entry name" value="PDDEXK_1"/>
    <property type="match status" value="1"/>
</dbReference>
<keyword evidence="5 13" id="KW-0347">Helicase</keyword>
<sequence>MSEVKWTKEQRQVIESRNTNLLVSAAAGSGKTAVLIERIIELVLDEKNPIDINKLLVVTFTKLAASEMRERVSKAIEKKLEENPENEHLQKQLLLLSGADITTIDSFCKDVLISYAHLVNLDSNIKVIDPSENEVLAKEVMEELFEELYENNDESFLRLVNWYAKKNTDEGLLQLLLNVNNFVNSHPFPKIWLNEKAEFFNTSTKDDDFYLENYILDIAKDVDMDLEFFELSIKNNLKKIENYPELEKYIDIYNILLDALFVVKESLKNFLKDNTKFDELKKSSYEFLNSNFGSFRISKCDEEVKEIYNKVKKELDSIKLEITESLGALNLDLENIKKESDLIYPYVRSISDVVIKFKEKFWERKQKFNYVDFADIEHLALEILVDIDEDGNTKPSKTALEYQEKYTEVFIDEYQDSNLVQEILLSAVAKENNRFMVGDVKQSIYRFRQADPSIFMEKYENYYRVEEDIESFNRKIMLYANFRSRKEILEGTNLVFSKIMKKETGELDYTVDERLNPMASFKESDENVGGAVEILLVDEKSDEEYEDEIILTDEYSEDFEEMKSFKLECIKIANTIYNMMNNKENPFKVYDKNLDDYRKVEYKDIVILMRSPSTNTKILEEVFLEYNIPIYAESTGGYFETFEVDTIINLLKIIDNPMQDIPLISVMYSPIYNFTSKELSEIRLVDRELKFYELLIKILEDEDIEIRISLKEKIAKFISDLKLFIQKKSLVSADELIWFLYKYTGYYNYVGLLDMGEQRKTNLMLLFEKAKNYEKNSYKGLFNFVNYIQKISLKSDISEAKLISEDANVVKIMSIHKSKGLEFPIVFLANTNKKFNFRADDSNLVLHQKLGFGAVVYDMDKKTSFNSIMKKKIEKFKKNEQIAEEMRLLYVAMTRAKEKLIITGRVKDYENLKEEISSGIDERGNISNYKILKINNYLDWILSSIDNLTVYGKSLNCLGREENFLGNEDLKFQLNVNTKTEEFIEYQRIKEEIKTNEIILDEDDIEVKQEMRTVKQFLKDRFNKEYVYKNVLNKPSSITVSEIKKMIQEEDEEKHQKYYKENFVLKTPSFIHQGEEKVGFNSAEKGTIFHLAMQLLDFSKFDTEDVSKIREEIKLQINSFVEKNIMSLDEIETININWIVKFIQSDIFKEIYIANKSEKLFKEKAIDYNIKLKNLFKDENIEEDEKIMVVGIIDLFFENENGEIILLDYKTDYVTKENLEEVKARYKVQLDLYKSAIEDISGKKVAKKGLYLFGINEFVEI</sequence>
<dbReference type="NCBIfam" id="TIGR02785">
    <property type="entry name" value="addA_Gpos"/>
    <property type="match status" value="1"/>
</dbReference>
<dbReference type="InterPro" id="IPR011335">
    <property type="entry name" value="Restrct_endonuc-II-like"/>
</dbReference>
<evidence type="ECO:0000256" key="4">
    <source>
        <dbReference type="ARBA" id="ARBA00022801"/>
    </source>
</evidence>
<organism evidence="17 18">
    <name type="scientific">Parvimonas micra</name>
    <dbReference type="NCBI Taxonomy" id="33033"/>
    <lineage>
        <taxon>Bacteria</taxon>
        <taxon>Bacillati</taxon>
        <taxon>Bacillota</taxon>
        <taxon>Tissierellia</taxon>
        <taxon>Tissierellales</taxon>
        <taxon>Peptoniphilaceae</taxon>
        <taxon>Parvimonas</taxon>
    </lineage>
</organism>
<dbReference type="Pfam" id="PF00580">
    <property type="entry name" value="UvrD-helicase"/>
    <property type="match status" value="1"/>
</dbReference>
<dbReference type="InterPro" id="IPR014017">
    <property type="entry name" value="DNA_helicase_UvrD-like_C"/>
</dbReference>
<keyword evidence="9 13" id="KW-0234">DNA repair</keyword>
<dbReference type="OrthoDB" id="9810135at2"/>
<keyword evidence="8 13" id="KW-0238">DNA-binding</keyword>
<comment type="similarity">
    <text evidence="13">Belongs to the helicase family. AddA subfamily.</text>
</comment>
<dbReference type="Gene3D" id="1.10.486.10">
    <property type="entry name" value="PCRA, domain 4"/>
    <property type="match status" value="1"/>
</dbReference>
<evidence type="ECO:0000256" key="3">
    <source>
        <dbReference type="ARBA" id="ARBA00022763"/>
    </source>
</evidence>
<dbReference type="GO" id="GO:0043138">
    <property type="term" value="F:3'-5' DNA helicase activity"/>
    <property type="evidence" value="ECO:0007669"/>
    <property type="project" value="UniProtKB-UniRule"/>
</dbReference>
<evidence type="ECO:0000256" key="11">
    <source>
        <dbReference type="ARBA" id="ARBA00034617"/>
    </source>
</evidence>
<keyword evidence="18" id="KW-1185">Reference proteome</keyword>
<comment type="subunit">
    <text evidence="13">Heterodimer of AddA and AddB/RexB.</text>
</comment>
<dbReference type="GO" id="GO:0008408">
    <property type="term" value="F:3'-5' exonuclease activity"/>
    <property type="evidence" value="ECO:0007669"/>
    <property type="project" value="UniProtKB-UniRule"/>
</dbReference>
<evidence type="ECO:0000256" key="1">
    <source>
        <dbReference type="ARBA" id="ARBA00022722"/>
    </source>
</evidence>
<dbReference type="PANTHER" id="PTHR11070">
    <property type="entry name" value="UVRD / RECB / PCRA DNA HELICASE FAMILY MEMBER"/>
    <property type="match status" value="1"/>
</dbReference>
<comment type="cofactor">
    <cofactor evidence="13">
        <name>Mg(2+)</name>
        <dbReference type="ChEBI" id="CHEBI:18420"/>
    </cofactor>
</comment>
<dbReference type="GO" id="GO:0000724">
    <property type="term" value="P:double-strand break repair via homologous recombination"/>
    <property type="evidence" value="ECO:0007669"/>
    <property type="project" value="UniProtKB-UniRule"/>
</dbReference>
<evidence type="ECO:0000256" key="10">
    <source>
        <dbReference type="ARBA" id="ARBA00023235"/>
    </source>
</evidence>
<dbReference type="GO" id="GO:0005524">
    <property type="term" value="F:ATP binding"/>
    <property type="evidence" value="ECO:0007669"/>
    <property type="project" value="UniProtKB-UniRule"/>
</dbReference>
<evidence type="ECO:0000256" key="2">
    <source>
        <dbReference type="ARBA" id="ARBA00022741"/>
    </source>
</evidence>
<evidence type="ECO:0000256" key="7">
    <source>
        <dbReference type="ARBA" id="ARBA00022840"/>
    </source>
</evidence>
<feature type="domain" description="UvrD-like helicase C-terminal" evidence="16">
    <location>
        <begin position="526"/>
        <end position="820"/>
    </location>
</feature>
<evidence type="ECO:0000256" key="8">
    <source>
        <dbReference type="ARBA" id="ARBA00023125"/>
    </source>
</evidence>
<reference evidence="17 18" key="1">
    <citation type="submission" date="2014-10" db="EMBL/GenBank/DDBJ databases">
        <title>Complete genome sequence of Parvimonas micra KCOM 1535 (= ChDC B708).</title>
        <authorList>
            <person name="Kook J.-K."/>
            <person name="Park S.-N."/>
            <person name="Lim Y.K."/>
            <person name="Roh H."/>
        </authorList>
    </citation>
    <scope>NUCLEOTIDE SEQUENCE [LARGE SCALE GENOMIC DNA]</scope>
    <source>
        <strain evidence="18">KCOM 1535 / ChDC B708</strain>
    </source>
</reference>
<keyword evidence="1 13" id="KW-0540">Nuclease</keyword>